<name>A0A5B7G0Y1_PORTR</name>
<accession>A0A5B7G0Y1</accession>
<keyword evidence="2" id="KW-1185">Reference proteome</keyword>
<sequence length="10" mass="975">MLTCPGAGLL</sequence>
<evidence type="ECO:0000313" key="2">
    <source>
        <dbReference type="Proteomes" id="UP000324222"/>
    </source>
</evidence>
<reference evidence="1 2" key="1">
    <citation type="submission" date="2019-05" db="EMBL/GenBank/DDBJ databases">
        <title>Another draft genome of Portunus trituberculatus and its Hox gene families provides insights of decapod evolution.</title>
        <authorList>
            <person name="Jeong J.-H."/>
            <person name="Song I."/>
            <person name="Kim S."/>
            <person name="Choi T."/>
            <person name="Kim D."/>
            <person name="Ryu S."/>
            <person name="Kim W."/>
        </authorList>
    </citation>
    <scope>NUCLEOTIDE SEQUENCE [LARGE SCALE GENOMIC DNA]</scope>
    <source>
        <tissue evidence="1">Muscle</tissue>
    </source>
</reference>
<dbReference type="Proteomes" id="UP000324222">
    <property type="component" value="Unassembled WGS sequence"/>
</dbReference>
<proteinExistence type="predicted"/>
<dbReference type="EMBL" id="VSRR010011796">
    <property type="protein sequence ID" value="MPC53670.1"/>
    <property type="molecule type" value="Genomic_DNA"/>
</dbReference>
<evidence type="ECO:0000313" key="1">
    <source>
        <dbReference type="EMBL" id="MPC53670.1"/>
    </source>
</evidence>
<comment type="caution">
    <text evidence="1">The sequence shown here is derived from an EMBL/GenBank/DDBJ whole genome shotgun (WGS) entry which is preliminary data.</text>
</comment>
<gene>
    <name evidence="1" type="ORF">E2C01_047568</name>
</gene>
<organism evidence="1 2">
    <name type="scientific">Portunus trituberculatus</name>
    <name type="common">Swimming crab</name>
    <name type="synonym">Neptunus trituberculatus</name>
    <dbReference type="NCBI Taxonomy" id="210409"/>
    <lineage>
        <taxon>Eukaryota</taxon>
        <taxon>Metazoa</taxon>
        <taxon>Ecdysozoa</taxon>
        <taxon>Arthropoda</taxon>
        <taxon>Crustacea</taxon>
        <taxon>Multicrustacea</taxon>
        <taxon>Malacostraca</taxon>
        <taxon>Eumalacostraca</taxon>
        <taxon>Eucarida</taxon>
        <taxon>Decapoda</taxon>
        <taxon>Pleocyemata</taxon>
        <taxon>Brachyura</taxon>
        <taxon>Eubrachyura</taxon>
        <taxon>Portunoidea</taxon>
        <taxon>Portunidae</taxon>
        <taxon>Portuninae</taxon>
        <taxon>Portunus</taxon>
    </lineage>
</organism>
<protein>
    <submittedName>
        <fullName evidence="1">Uncharacterized protein</fullName>
    </submittedName>
</protein>